<organism evidence="1">
    <name type="scientific">Vibrio virus vB_VspP_SBP1</name>
    <dbReference type="NCBI Taxonomy" id="2500581"/>
    <lineage>
        <taxon>Viruses</taxon>
        <taxon>Duplodnaviria</taxon>
        <taxon>Heunggongvirae</taxon>
        <taxon>Uroviricota</taxon>
        <taxon>Caudoviricetes</taxon>
        <taxon>Schitoviridae</taxon>
        <taxon>Electravirus</taxon>
        <taxon>Electravirus Sbp1</taxon>
    </lineage>
</organism>
<proteinExistence type="predicted"/>
<gene>
    <name evidence="1" type="ORF">SBP1_gp099</name>
</gene>
<evidence type="ECO:0000313" key="2">
    <source>
        <dbReference type="Proteomes" id="UP000290131"/>
    </source>
</evidence>
<dbReference type="Proteomes" id="UP000290131">
    <property type="component" value="Segment"/>
</dbReference>
<accession>A0A3T0IIR1</accession>
<dbReference type="EMBL" id="MK301608">
    <property type="protein sequence ID" value="AZU99691.1"/>
    <property type="molecule type" value="Genomic_DNA"/>
</dbReference>
<protein>
    <submittedName>
        <fullName evidence="1">Uncharacterized protein</fullName>
    </submittedName>
</protein>
<keyword evidence="2" id="KW-1185">Reference proteome</keyword>
<sequence length="133" mass="15527">MNQQPNAWRIEVLKENPESLRTLAKAAKEMLWSMTDKQLGSPFNYTCAKLPQWVDRSYSSTILAILGHEFAWHNYGDVETNSAFINCHIDYTYFHIIEHGVDICSIKRAAFITHRKMWLNYIINMAELYAPLD</sequence>
<name>A0A3T0IIR1_9CAUD</name>
<reference evidence="1" key="1">
    <citation type="submission" date="2018-12" db="EMBL/GenBank/DDBJ databases">
        <title>Characterization of a N4-like bacteriophage infecting a coral-derived Vibrio strain.</title>
        <authorList>
            <person name="Huang S."/>
        </authorList>
    </citation>
    <scope>NUCLEOTIDE SEQUENCE [LARGE SCALE GENOMIC DNA]</scope>
</reference>
<evidence type="ECO:0000313" key="1">
    <source>
        <dbReference type="EMBL" id="AZU99691.1"/>
    </source>
</evidence>